<dbReference type="InterPro" id="IPR013968">
    <property type="entry name" value="PKS_KR"/>
</dbReference>
<evidence type="ECO:0000256" key="1">
    <source>
        <dbReference type="ARBA" id="ARBA00022450"/>
    </source>
</evidence>
<dbReference type="Pfam" id="PF00698">
    <property type="entry name" value="Acyl_transf_1"/>
    <property type="match status" value="1"/>
</dbReference>
<dbReference type="Pfam" id="PF22953">
    <property type="entry name" value="SpnB_Rossmann"/>
    <property type="match status" value="1"/>
</dbReference>
<feature type="domain" description="Ketosynthase family 3 (KS3)" evidence="8">
    <location>
        <begin position="8"/>
        <end position="432"/>
    </location>
</feature>
<dbReference type="CDD" id="cd08956">
    <property type="entry name" value="KR_3_FAS_SDR_x"/>
    <property type="match status" value="1"/>
</dbReference>
<dbReference type="Gene3D" id="3.40.50.11460">
    <property type="match status" value="1"/>
</dbReference>
<dbReference type="Gene3D" id="3.30.70.3290">
    <property type="match status" value="1"/>
</dbReference>
<dbReference type="InterPro" id="IPR001227">
    <property type="entry name" value="Ac_transferase_dom_sf"/>
</dbReference>
<comment type="caution">
    <text evidence="10">The sequence shown here is derived from an EMBL/GenBank/DDBJ whole genome shotgun (WGS) entry which is preliminary data.</text>
</comment>
<dbReference type="Gene3D" id="3.40.47.10">
    <property type="match status" value="1"/>
</dbReference>
<keyword evidence="11" id="KW-1185">Reference proteome</keyword>
<keyword evidence="4" id="KW-0511">Multifunctional enzyme</keyword>
<keyword evidence="5" id="KW-0012">Acyltransferase</keyword>
<dbReference type="SMART" id="SM00822">
    <property type="entry name" value="PKS_KR"/>
    <property type="match status" value="1"/>
</dbReference>
<sequence>MVNEEVSSNAVAIVGMACRFPGGIDSPETLWRLLVEGKHISSKFPSDRSMTELADMASPEVAAAMAPMGGFIDEPGQFDPEFFGISPREARAMDPQQRMVLETTWQALEDAGIDPMALRDTDTGVYVGAMGGDYAYLIPGQKDLDPGYISLGVSQSVLSGRVSYILGLQGPTMSIDTACSSSLVAMHLGGQALQAGECSLALVGGVSIMSTLTGFYALGQHGAISKEGRSKPFSADADGFCMSEGVAMLVLERLSDARRNGHRVLAVMRGAAVNQDGATKGLTVPSEVAQRKLIRAALASAGLAAVDVDVVEGHGTGTPVGDPIELRALFDTYGQDRVAGQPLKLGSIKGNFGHTQAAAGVAGVIKMVMAMRHGVLPSTVNVSEPTPAVDWSHGAVELVTQIGPWPDNGHPRRAGVSSFGIAGTNAHVILEEAPQAAERSADPSSEPGVPVAVWPISGRTPEALADQAARLADHVRAHPEFTLRDVGCALATSRTTFEHRAVLLGTNRVDLLAGLSEVAESKPVGPIRGQAQPDRRVAFVFPGQGAQFAGMAAQLMDESAIFAEQIRTCEAAFAEFVDWSLTDALREADGAPSIERVDVVQPALFATMVSLAALWRSYGIEPAAVIGHSQGEVAAAYVAGALSLSDAARIVTMRSKPLRTLPGSGGMASINASADRVRELMDGLDDLYIAAINSPTITVVAGGAEAVTRMVELAEDNGIRAKRIPVDYAAHTCHLDPLREQLQAAVAPIVPMGTDVVFFSTVTGDVLPTEQLGPDYWFRNLREPVDFEQGFQAAFQSGFDAFIEMSVHPVLTSAMHESLDSAGSFADSCLIVGSLKREDAGMHRFLISVAEAHVKGVSPDWSKIYPFRAARPVTLPTYAFQRQKYWLESVANTGGGKPSGLGLVAAGHPLLGAVSELPGADRYQFSTRLSVTSQPWLADHALHGNVLVPGAMLLELALHAGDSLGYPRVEKLSMYTPVTLPTEGAIHLQLVVGEPEKGGRRKVAIYSRPEVKDELPGSSQWSLHADGLLTAAAKNDDIEGQGLELWPPVGAEPGMDPETAYRTLAALGYQYGPVFQGMKAVWKRGEDVFAEVALPETVADADKYGLHPALLDAAMQSAAAAAALLPSEAGAIRLPFAWERVELRAVGAKALRVRLTPVGNDRLRWVLADNTGRVVAVGTLQVRSISMGKLATRGLSGRQESLFGVDWLALPTQRARYSARRGEWAVVGAEPLGVPDEGELSAYADIDALGAAIESGAEVPKVVLLPRLAGSAGAEPGAHLTDTVRDELVRTLTQLQTWFADERFAETKLVVLTRGVQAVDISEEVSDLAGATVLALVRSAQSEFQDRVQQIDLDEADITLDQLSAILQTDEPELALRAGEFFARRLRSGLEAEATVGARLSGPWRLAIPASGNLDDVTLSEADEDAAADALLPGTVSVALRASGLSFPVALTALAASSGTPSRLVHEAAGVVVAVASDVTGLAPGDRVFGLFDEIAATSVADHRLLAAVPAAWSFAQAAAAPVAYLTALYGLREVAEARAGERVLVHAATGGVGMAAVNLSRHLGLEVLATASSAKRDDLRGMGFAEEHLADSRSSDFAVRFAHQDIGIVLNLLPDAFTDDSLGLLGSGGRFVEIARDVVRDPQEVRDAHDVAYSSFELGALDPDLLGGLLTELAQLFADGVLAPLPLTRFDVRHAAAALRLMSKARHVGKVVLTWPSAFDPESTVLITGGTGTIGGIIARHLVSAYGAKHLLLTSRSGPRADGIDTLVAELEARGARVTVVACDAGDRDALAAVLDSLPARHPLGGVVHLAAALADSTFAALTADHVDAVLPAKAYGAWYLHELTQQLDLSMFVLFSSAAGSFGSAGQANYGAANVFLDSLALHRYHRGLPATSMAWGWWAEDTSNTGGMDEKDRSRLTRMGVTPIPTQEALELFDAALRTGRPHALPVGMDLSLLRVAAQVTELPPFFRALLHTRPRATQQMGDSSQLAKRLSGLSPSEQHEVIVDLLKTPISMVLGYSSPDAVQADREFTEMGIDSLSSIELGAHLRALTGVKLANSVIFQYPTVNLLARHVLDQVTPQDAELADPIVAEVEMLLERLTAIHVDGDVPDELITRLSGAVRRLGGSVATEAFS</sequence>
<dbReference type="InterPro" id="IPR020841">
    <property type="entry name" value="PKS_Beta-ketoAc_synthase_dom"/>
</dbReference>
<dbReference type="InterPro" id="IPR049551">
    <property type="entry name" value="PKS_DH_C"/>
</dbReference>
<dbReference type="InterPro" id="IPR014031">
    <property type="entry name" value="Ketoacyl_synth_C"/>
</dbReference>
<dbReference type="InterPro" id="IPR020807">
    <property type="entry name" value="PKS_DH"/>
</dbReference>
<dbReference type="InterPro" id="IPR009081">
    <property type="entry name" value="PP-bd_ACP"/>
</dbReference>
<dbReference type="InterPro" id="IPR049552">
    <property type="entry name" value="PKS_DH_N"/>
</dbReference>
<dbReference type="SUPFAM" id="SSF51735">
    <property type="entry name" value="NAD(P)-binding Rossmann-fold domains"/>
    <property type="match status" value="3"/>
</dbReference>
<dbReference type="Pfam" id="PF16197">
    <property type="entry name" value="KAsynt_C_assoc"/>
    <property type="match status" value="1"/>
</dbReference>
<dbReference type="Pfam" id="PF00550">
    <property type="entry name" value="PP-binding"/>
    <property type="match status" value="1"/>
</dbReference>
<dbReference type="SMART" id="SM00823">
    <property type="entry name" value="PKS_PP"/>
    <property type="match status" value="1"/>
</dbReference>
<dbReference type="InterPro" id="IPR016035">
    <property type="entry name" value="Acyl_Trfase/lysoPLipase"/>
</dbReference>
<dbReference type="SMART" id="SM01294">
    <property type="entry name" value="PKS_PP_betabranch"/>
    <property type="match status" value="1"/>
</dbReference>
<dbReference type="PROSITE" id="PS52019">
    <property type="entry name" value="PKS_MFAS_DH"/>
    <property type="match status" value="1"/>
</dbReference>
<evidence type="ECO:0000256" key="4">
    <source>
        <dbReference type="ARBA" id="ARBA00023268"/>
    </source>
</evidence>
<dbReference type="InterPro" id="IPR006162">
    <property type="entry name" value="Ppantetheine_attach_site"/>
</dbReference>
<feature type="active site" description="Proton acceptor; for dehydratase activity" evidence="6">
    <location>
        <position position="940"/>
    </location>
</feature>
<dbReference type="InterPro" id="IPR020806">
    <property type="entry name" value="PKS_PP-bd"/>
</dbReference>
<feature type="active site" description="Proton donor; for dehydratase activity" evidence="6">
    <location>
        <position position="1112"/>
    </location>
</feature>
<feature type="domain" description="Carrier" evidence="7">
    <location>
        <begin position="2004"/>
        <end position="2079"/>
    </location>
</feature>
<feature type="domain" description="PKS/mFAS DH" evidence="9">
    <location>
        <begin position="908"/>
        <end position="1191"/>
    </location>
</feature>
<gene>
    <name evidence="10" type="ORF">ACH49W_12470</name>
</gene>
<dbReference type="InterPro" id="IPR032821">
    <property type="entry name" value="PKS_assoc"/>
</dbReference>
<dbReference type="SUPFAM" id="SSF47336">
    <property type="entry name" value="ACP-like"/>
    <property type="match status" value="1"/>
</dbReference>
<dbReference type="Gene3D" id="3.10.129.110">
    <property type="entry name" value="Polyketide synthase dehydratase"/>
    <property type="match status" value="1"/>
</dbReference>
<dbReference type="InterPro" id="IPR055123">
    <property type="entry name" value="SpnB-like_Rossmann"/>
</dbReference>
<evidence type="ECO:0000259" key="8">
    <source>
        <dbReference type="PROSITE" id="PS52004"/>
    </source>
</evidence>
<keyword evidence="1" id="KW-0596">Phosphopantetheine</keyword>
<dbReference type="SUPFAM" id="SSF55048">
    <property type="entry name" value="Probable ACP-binding domain of malonyl-CoA ACP transacylase"/>
    <property type="match status" value="1"/>
</dbReference>
<dbReference type="Gene3D" id="3.90.180.10">
    <property type="entry name" value="Medium-chain alcohol dehydrogenases, catalytic domain"/>
    <property type="match status" value="1"/>
</dbReference>
<dbReference type="InterPro" id="IPR011032">
    <property type="entry name" value="GroES-like_sf"/>
</dbReference>
<feature type="region of interest" description="C-terminal hotdog fold" evidence="6">
    <location>
        <begin position="1051"/>
        <end position="1191"/>
    </location>
</feature>
<dbReference type="InterPro" id="IPR049900">
    <property type="entry name" value="PKS_mFAS_DH"/>
</dbReference>
<dbReference type="PROSITE" id="PS00012">
    <property type="entry name" value="PHOSPHOPANTETHEINE"/>
    <property type="match status" value="1"/>
</dbReference>
<dbReference type="SMART" id="SM00829">
    <property type="entry name" value="PKS_ER"/>
    <property type="match status" value="1"/>
</dbReference>
<dbReference type="InterPro" id="IPR016036">
    <property type="entry name" value="Malonyl_transacylase_ACP-bd"/>
</dbReference>
<dbReference type="InterPro" id="IPR014030">
    <property type="entry name" value="Ketoacyl_synth_N"/>
</dbReference>
<dbReference type="SUPFAM" id="SSF53901">
    <property type="entry name" value="Thiolase-like"/>
    <property type="match status" value="1"/>
</dbReference>
<dbReference type="Gene3D" id="3.40.366.10">
    <property type="entry name" value="Malonyl-Coenzyme A Acyl Carrier Protein, domain 2"/>
    <property type="match status" value="1"/>
</dbReference>
<dbReference type="Gene3D" id="1.10.1200.10">
    <property type="entry name" value="ACP-like"/>
    <property type="match status" value="1"/>
</dbReference>
<dbReference type="CDD" id="cd05195">
    <property type="entry name" value="enoyl_red"/>
    <property type="match status" value="1"/>
</dbReference>
<dbReference type="InterPro" id="IPR018201">
    <property type="entry name" value="Ketoacyl_synth_AS"/>
</dbReference>
<dbReference type="Pfam" id="PF14765">
    <property type="entry name" value="PS-DH"/>
    <property type="match status" value="1"/>
</dbReference>
<evidence type="ECO:0000256" key="2">
    <source>
        <dbReference type="ARBA" id="ARBA00022553"/>
    </source>
</evidence>
<reference evidence="10 11" key="1">
    <citation type="submission" date="2024-10" db="EMBL/GenBank/DDBJ databases">
        <title>The Natural Products Discovery Center: Release of the First 8490 Sequenced Strains for Exploring Actinobacteria Biosynthetic Diversity.</title>
        <authorList>
            <person name="Kalkreuter E."/>
            <person name="Kautsar S.A."/>
            <person name="Yang D."/>
            <person name="Bader C.D."/>
            <person name="Teijaro C.N."/>
            <person name="Fluegel L."/>
            <person name="Davis C.M."/>
            <person name="Simpson J.R."/>
            <person name="Lauterbach L."/>
            <person name="Steele A.D."/>
            <person name="Gui C."/>
            <person name="Meng S."/>
            <person name="Li G."/>
            <person name="Viehrig K."/>
            <person name="Ye F."/>
            <person name="Su P."/>
            <person name="Kiefer A.F."/>
            <person name="Nichols A."/>
            <person name="Cepeda A.J."/>
            <person name="Yan W."/>
            <person name="Fan B."/>
            <person name="Jiang Y."/>
            <person name="Adhikari A."/>
            <person name="Zheng C.-J."/>
            <person name="Schuster L."/>
            <person name="Cowan T.M."/>
            <person name="Smanski M.J."/>
            <person name="Chevrette M.G."/>
            <person name="De Carvalho L.P.S."/>
            <person name="Shen B."/>
        </authorList>
    </citation>
    <scope>NUCLEOTIDE SEQUENCE [LARGE SCALE GENOMIC DNA]</scope>
    <source>
        <strain evidence="10 11">NPDC019275</strain>
    </source>
</reference>
<keyword evidence="3" id="KW-0808">Transferase</keyword>
<dbReference type="Proteomes" id="UP001611415">
    <property type="component" value="Unassembled WGS sequence"/>
</dbReference>
<evidence type="ECO:0000256" key="3">
    <source>
        <dbReference type="ARBA" id="ARBA00022679"/>
    </source>
</evidence>
<dbReference type="SUPFAM" id="SSF52151">
    <property type="entry name" value="FabD/lysophospholipase-like"/>
    <property type="match status" value="1"/>
</dbReference>
<dbReference type="SMART" id="SM00826">
    <property type="entry name" value="PKS_DH"/>
    <property type="match status" value="1"/>
</dbReference>
<organism evidence="10 11">
    <name type="scientific">Nocardia xishanensis</name>
    <dbReference type="NCBI Taxonomy" id="238964"/>
    <lineage>
        <taxon>Bacteria</taxon>
        <taxon>Bacillati</taxon>
        <taxon>Actinomycetota</taxon>
        <taxon>Actinomycetes</taxon>
        <taxon>Mycobacteriales</taxon>
        <taxon>Nocardiaceae</taxon>
        <taxon>Nocardia</taxon>
    </lineage>
</organism>
<dbReference type="SMART" id="SM00825">
    <property type="entry name" value="PKS_KS"/>
    <property type="match status" value="1"/>
</dbReference>
<dbReference type="InterPro" id="IPR014043">
    <property type="entry name" value="Acyl_transferase_dom"/>
</dbReference>
<dbReference type="Gene3D" id="3.40.50.720">
    <property type="entry name" value="NAD(P)-binding Rossmann-like Domain"/>
    <property type="match status" value="1"/>
</dbReference>
<dbReference type="Pfam" id="PF08659">
    <property type="entry name" value="KR"/>
    <property type="match status" value="1"/>
</dbReference>
<dbReference type="SMART" id="SM00827">
    <property type="entry name" value="PKS_AT"/>
    <property type="match status" value="1"/>
</dbReference>
<dbReference type="SUPFAM" id="SSF50129">
    <property type="entry name" value="GroES-like"/>
    <property type="match status" value="1"/>
</dbReference>
<dbReference type="InterPro" id="IPR057326">
    <property type="entry name" value="KR_dom"/>
</dbReference>
<proteinExistence type="predicted"/>
<keyword evidence="2" id="KW-0597">Phosphoprotein</keyword>
<feature type="region of interest" description="N-terminal hotdog fold" evidence="6">
    <location>
        <begin position="908"/>
        <end position="1036"/>
    </location>
</feature>
<dbReference type="RefSeq" id="WP_397092587.1">
    <property type="nucleotide sequence ID" value="NZ_JBIRYO010000006.1"/>
</dbReference>
<dbReference type="PROSITE" id="PS50075">
    <property type="entry name" value="CARRIER"/>
    <property type="match status" value="1"/>
</dbReference>
<dbReference type="PROSITE" id="PS52004">
    <property type="entry name" value="KS3_2"/>
    <property type="match status" value="1"/>
</dbReference>
<evidence type="ECO:0000256" key="6">
    <source>
        <dbReference type="PROSITE-ProRule" id="PRU01363"/>
    </source>
</evidence>
<dbReference type="PANTHER" id="PTHR43775:SF51">
    <property type="entry name" value="INACTIVE PHENOLPHTHIOCEROL SYNTHESIS POLYKETIDE SYNTHASE TYPE I PKS1-RELATED"/>
    <property type="match status" value="1"/>
</dbReference>
<evidence type="ECO:0000256" key="5">
    <source>
        <dbReference type="ARBA" id="ARBA00023315"/>
    </source>
</evidence>
<accession>A0ABW7WZ97</accession>
<dbReference type="InterPro" id="IPR036291">
    <property type="entry name" value="NAD(P)-bd_dom_sf"/>
</dbReference>
<dbReference type="Pfam" id="PF00109">
    <property type="entry name" value="ketoacyl-synt"/>
    <property type="match status" value="1"/>
</dbReference>
<dbReference type="Pfam" id="PF21089">
    <property type="entry name" value="PKS_DH_N"/>
    <property type="match status" value="1"/>
</dbReference>
<dbReference type="Pfam" id="PF02801">
    <property type="entry name" value="Ketoacyl-synt_C"/>
    <property type="match status" value="1"/>
</dbReference>
<name>A0ABW7WZ97_9NOCA</name>
<protein>
    <submittedName>
        <fullName evidence="10">SDR family NAD(P)-dependent oxidoreductase</fullName>
    </submittedName>
</protein>
<evidence type="ECO:0000313" key="10">
    <source>
        <dbReference type="EMBL" id="MFI2474182.1"/>
    </source>
</evidence>
<dbReference type="CDD" id="cd00833">
    <property type="entry name" value="PKS"/>
    <property type="match status" value="1"/>
</dbReference>
<dbReference type="PANTHER" id="PTHR43775">
    <property type="entry name" value="FATTY ACID SYNTHASE"/>
    <property type="match status" value="1"/>
</dbReference>
<evidence type="ECO:0000313" key="11">
    <source>
        <dbReference type="Proteomes" id="UP001611415"/>
    </source>
</evidence>
<dbReference type="PROSITE" id="PS00606">
    <property type="entry name" value="KS3_1"/>
    <property type="match status" value="1"/>
</dbReference>
<evidence type="ECO:0000259" key="7">
    <source>
        <dbReference type="PROSITE" id="PS50075"/>
    </source>
</evidence>
<dbReference type="InterPro" id="IPR050091">
    <property type="entry name" value="PKS_NRPS_Biosynth_Enz"/>
</dbReference>
<dbReference type="InterPro" id="IPR020843">
    <property type="entry name" value="ER"/>
</dbReference>
<dbReference type="InterPro" id="IPR016039">
    <property type="entry name" value="Thiolase-like"/>
</dbReference>
<dbReference type="InterPro" id="IPR036736">
    <property type="entry name" value="ACP-like_sf"/>
</dbReference>
<dbReference type="EMBL" id="JBIRYO010000006">
    <property type="protein sequence ID" value="MFI2474182.1"/>
    <property type="molecule type" value="Genomic_DNA"/>
</dbReference>
<dbReference type="Pfam" id="PF13602">
    <property type="entry name" value="ADH_zinc_N_2"/>
    <property type="match status" value="1"/>
</dbReference>
<dbReference type="InterPro" id="IPR042104">
    <property type="entry name" value="PKS_dehydratase_sf"/>
</dbReference>
<evidence type="ECO:0000259" key="9">
    <source>
        <dbReference type="PROSITE" id="PS52019"/>
    </source>
</evidence>